<sequence length="392" mass="45891">MAILNNLINSIRMKIVKTQSLIIDWSLYDKSIFILYLGVLQSLGTLNWYFTSFHLPDTRQWLNEQFFFFRSVICLVTLAVYVMTILLAHHYKNNLYFQKIMPYFSPMLFGGIMIYSGYTIGIYNPVTLAGYVSIFLVGLVLYDRKIIYFVIIPVTIYILVMCYYTTVHHLPYAPVFSEKLNHSLFYKNQFWVTSMVFLYLPIFVVCILLFELLLWQWRSRENQYELFSKIDFLTGVYNRRYIDVVIQNLIKKQRPYSLILLDLDFFKNVNDVHGHATGDRVLKRIAEVLVLNMREDDIVGRFGGEEFILLLPNQTLQQAIDIAECCRSQIEKENIAISPTKQLKISASFGVATSQADTREDIVSYADEALYRAKALGRNQVQFKQKHTFDEQ</sequence>
<dbReference type="EMBL" id="CP049801">
    <property type="protein sequence ID" value="QIO05253.1"/>
    <property type="molecule type" value="Genomic_DNA"/>
</dbReference>
<dbReference type="Pfam" id="PF00990">
    <property type="entry name" value="GGDEF"/>
    <property type="match status" value="1"/>
</dbReference>
<feature type="transmembrane region" description="Helical" evidence="4">
    <location>
        <begin position="190"/>
        <end position="214"/>
    </location>
</feature>
<feature type="transmembrane region" description="Helical" evidence="4">
    <location>
        <begin position="149"/>
        <end position="170"/>
    </location>
</feature>
<protein>
    <recommendedName>
        <fullName evidence="2">diguanylate cyclase</fullName>
        <ecNumber evidence="2">2.7.7.65</ecNumber>
    </recommendedName>
</protein>
<organism evidence="6 7">
    <name type="scientific">Acinetobacter shaoyimingii</name>
    <dbReference type="NCBI Taxonomy" id="2715164"/>
    <lineage>
        <taxon>Bacteria</taxon>
        <taxon>Pseudomonadati</taxon>
        <taxon>Pseudomonadota</taxon>
        <taxon>Gammaproteobacteria</taxon>
        <taxon>Moraxellales</taxon>
        <taxon>Moraxellaceae</taxon>
        <taxon>Acinetobacter</taxon>
    </lineage>
</organism>
<dbReference type="Gene3D" id="3.30.70.270">
    <property type="match status" value="1"/>
</dbReference>
<feature type="transmembrane region" description="Helical" evidence="4">
    <location>
        <begin position="33"/>
        <end position="55"/>
    </location>
</feature>
<dbReference type="NCBIfam" id="TIGR00254">
    <property type="entry name" value="GGDEF"/>
    <property type="match status" value="1"/>
</dbReference>
<dbReference type="InterPro" id="IPR050469">
    <property type="entry name" value="Diguanylate_Cyclase"/>
</dbReference>
<keyword evidence="4" id="KW-0812">Transmembrane</keyword>
<feature type="transmembrane region" description="Helical" evidence="4">
    <location>
        <begin position="100"/>
        <end position="116"/>
    </location>
</feature>
<keyword evidence="4" id="KW-1133">Transmembrane helix</keyword>
<comment type="cofactor">
    <cofactor evidence="1">
        <name>Mg(2+)</name>
        <dbReference type="ChEBI" id="CHEBI:18420"/>
    </cofactor>
</comment>
<gene>
    <name evidence="6" type="ORF">G8E00_04385</name>
</gene>
<dbReference type="KEGG" id="asha:G8E00_04385"/>
<dbReference type="SMART" id="SM00267">
    <property type="entry name" value="GGDEF"/>
    <property type="match status" value="1"/>
</dbReference>
<dbReference type="SUPFAM" id="SSF55073">
    <property type="entry name" value="Nucleotide cyclase"/>
    <property type="match status" value="1"/>
</dbReference>
<dbReference type="PROSITE" id="PS50887">
    <property type="entry name" value="GGDEF"/>
    <property type="match status" value="1"/>
</dbReference>
<dbReference type="InterPro" id="IPR000160">
    <property type="entry name" value="GGDEF_dom"/>
</dbReference>
<dbReference type="AlphaFoldDB" id="A0A6G8RU62"/>
<dbReference type="EC" id="2.7.7.65" evidence="2"/>
<evidence type="ECO:0000256" key="4">
    <source>
        <dbReference type="SAM" id="Phobius"/>
    </source>
</evidence>
<dbReference type="CDD" id="cd01949">
    <property type="entry name" value="GGDEF"/>
    <property type="match status" value="1"/>
</dbReference>
<keyword evidence="4" id="KW-0472">Membrane</keyword>
<name>A0A6G8RU62_9GAMM</name>
<dbReference type="InterPro" id="IPR029787">
    <property type="entry name" value="Nucleotide_cyclase"/>
</dbReference>
<evidence type="ECO:0000256" key="1">
    <source>
        <dbReference type="ARBA" id="ARBA00001946"/>
    </source>
</evidence>
<dbReference type="InterPro" id="IPR043128">
    <property type="entry name" value="Rev_trsase/Diguanyl_cyclase"/>
</dbReference>
<dbReference type="GO" id="GO:0052621">
    <property type="term" value="F:diguanylate cyclase activity"/>
    <property type="evidence" value="ECO:0007669"/>
    <property type="project" value="UniProtKB-EC"/>
</dbReference>
<comment type="catalytic activity">
    <reaction evidence="3">
        <text>2 GTP = 3',3'-c-di-GMP + 2 diphosphate</text>
        <dbReference type="Rhea" id="RHEA:24898"/>
        <dbReference type="ChEBI" id="CHEBI:33019"/>
        <dbReference type="ChEBI" id="CHEBI:37565"/>
        <dbReference type="ChEBI" id="CHEBI:58805"/>
        <dbReference type="EC" id="2.7.7.65"/>
    </reaction>
</comment>
<reference evidence="6 7" key="1">
    <citation type="submission" date="2020-03" db="EMBL/GenBank/DDBJ databases">
        <authorList>
            <person name="Zhu W."/>
        </authorList>
    </citation>
    <scope>NUCLEOTIDE SEQUENCE [LARGE SCALE GENOMIC DNA]</scope>
    <source>
        <strain evidence="6 7">323-1</strain>
    </source>
</reference>
<evidence type="ECO:0000313" key="6">
    <source>
        <dbReference type="EMBL" id="QIO05253.1"/>
    </source>
</evidence>
<feature type="domain" description="GGDEF" evidence="5">
    <location>
        <begin position="254"/>
        <end position="386"/>
    </location>
</feature>
<accession>A0A6G8RU62</accession>
<dbReference type="FunFam" id="3.30.70.270:FF:000001">
    <property type="entry name" value="Diguanylate cyclase domain protein"/>
    <property type="match status" value="1"/>
</dbReference>
<evidence type="ECO:0000256" key="2">
    <source>
        <dbReference type="ARBA" id="ARBA00012528"/>
    </source>
</evidence>
<evidence type="ECO:0000259" key="5">
    <source>
        <dbReference type="PROSITE" id="PS50887"/>
    </source>
</evidence>
<feature type="transmembrane region" description="Helical" evidence="4">
    <location>
        <begin position="122"/>
        <end position="142"/>
    </location>
</feature>
<keyword evidence="7" id="KW-1185">Reference proteome</keyword>
<dbReference type="PANTHER" id="PTHR45138:SF9">
    <property type="entry name" value="DIGUANYLATE CYCLASE DGCM-RELATED"/>
    <property type="match status" value="1"/>
</dbReference>
<evidence type="ECO:0000313" key="7">
    <source>
        <dbReference type="Proteomes" id="UP000502297"/>
    </source>
</evidence>
<evidence type="ECO:0000256" key="3">
    <source>
        <dbReference type="ARBA" id="ARBA00034247"/>
    </source>
</evidence>
<dbReference type="PANTHER" id="PTHR45138">
    <property type="entry name" value="REGULATORY COMPONENTS OF SENSORY TRANSDUCTION SYSTEM"/>
    <property type="match status" value="1"/>
</dbReference>
<proteinExistence type="predicted"/>
<dbReference type="RefSeq" id="WP_166222186.1">
    <property type="nucleotide sequence ID" value="NZ_CP049801.1"/>
</dbReference>
<feature type="transmembrane region" description="Helical" evidence="4">
    <location>
        <begin position="67"/>
        <end position="88"/>
    </location>
</feature>
<dbReference type="Proteomes" id="UP000502297">
    <property type="component" value="Chromosome"/>
</dbReference>